<dbReference type="Proteomes" id="UP000024837">
    <property type="component" value="Unassembled WGS sequence"/>
</dbReference>
<keyword evidence="2" id="KW-1185">Reference proteome</keyword>
<dbReference type="HOGENOM" id="CLU_1061845_0_0_1"/>
<evidence type="ECO:0000313" key="1">
    <source>
        <dbReference type="EMBL" id="EWC45313.1"/>
    </source>
</evidence>
<evidence type="ECO:0000313" key="2">
    <source>
        <dbReference type="Proteomes" id="UP000024837"/>
    </source>
</evidence>
<protein>
    <submittedName>
        <fullName evidence="1">Uncharacterized protein</fullName>
    </submittedName>
</protein>
<dbReference type="AlphaFoldDB" id="W7HZD5"/>
<accession>W7HZD5</accession>
<proteinExistence type="predicted"/>
<reference evidence="1 2" key="1">
    <citation type="submission" date="2013-05" db="EMBL/GenBank/DDBJ databases">
        <title>Drechslerella stenobrocha genome reveals carnivorous origination and mechanical trapping mechanism of predatory fungi.</title>
        <authorList>
            <person name="Liu X."/>
            <person name="Zhang W."/>
            <person name="Liu K."/>
        </authorList>
    </citation>
    <scope>NUCLEOTIDE SEQUENCE [LARGE SCALE GENOMIC DNA]</scope>
    <source>
        <strain evidence="1 2">248</strain>
    </source>
</reference>
<organism evidence="1 2">
    <name type="scientific">Drechslerella stenobrocha 248</name>
    <dbReference type="NCBI Taxonomy" id="1043628"/>
    <lineage>
        <taxon>Eukaryota</taxon>
        <taxon>Fungi</taxon>
        <taxon>Dikarya</taxon>
        <taxon>Ascomycota</taxon>
        <taxon>Pezizomycotina</taxon>
        <taxon>Orbiliomycetes</taxon>
        <taxon>Orbiliales</taxon>
        <taxon>Orbiliaceae</taxon>
        <taxon>Drechslerella</taxon>
    </lineage>
</organism>
<gene>
    <name evidence="1" type="ORF">DRE_00712</name>
</gene>
<sequence>MSSIPPANLLPLRAPLLSQPYDRKQISLSIPNIHRRAVLDRLQEISLIFQQQYSAGRIAPVPIAVDKPKSRAAALDLQRSTASGTIIARRIAVRKLATRFPLSPSKALYHARRLQLFGRNRNRGASALRGMVLGLGAPDPLADLILHNFWSTVATATMTKPTLLLGSTPADESTTTVEFRLPDTPPSNTADTIYRANELVELSAPLLSSQQDPTLQDITRWRREPLSLDIGNLTLDGLPDGLDDFQLPAAEDSSSQHWRLSF</sequence>
<name>W7HZD5_9PEZI</name>
<dbReference type="EMBL" id="KI966427">
    <property type="protein sequence ID" value="EWC45313.1"/>
    <property type="molecule type" value="Genomic_DNA"/>
</dbReference>
<dbReference type="OrthoDB" id="5305876at2759"/>